<dbReference type="AlphaFoldDB" id="A0A085VZR7"/>
<gene>
    <name evidence="2" type="ORF">DB31_4554</name>
</gene>
<keyword evidence="3" id="KW-1185">Reference proteome</keyword>
<dbReference type="Proteomes" id="UP000028725">
    <property type="component" value="Unassembled WGS sequence"/>
</dbReference>
<evidence type="ECO:0000313" key="3">
    <source>
        <dbReference type="Proteomes" id="UP000028725"/>
    </source>
</evidence>
<evidence type="ECO:0000259" key="1">
    <source>
        <dbReference type="Pfam" id="PF16403"/>
    </source>
</evidence>
<dbReference type="Gene3D" id="2.60.40.10">
    <property type="entry name" value="Immunoglobulins"/>
    <property type="match status" value="2"/>
</dbReference>
<evidence type="ECO:0000313" key="2">
    <source>
        <dbReference type="EMBL" id="KFE60930.1"/>
    </source>
</evidence>
<dbReference type="Pfam" id="PF16403">
    <property type="entry name" value="Bact_surface_Ig-like"/>
    <property type="match status" value="1"/>
</dbReference>
<dbReference type="EMBL" id="JMCB01000026">
    <property type="protein sequence ID" value="KFE60930.1"/>
    <property type="molecule type" value="Genomic_DNA"/>
</dbReference>
<dbReference type="InterPro" id="IPR013783">
    <property type="entry name" value="Ig-like_fold"/>
</dbReference>
<accession>A0A085VZR7</accession>
<proteinExistence type="predicted"/>
<name>A0A085VZR7_9BACT</name>
<comment type="caution">
    <text evidence="2">The sequence shown here is derived from an EMBL/GenBank/DDBJ whole genome shotgun (WGS) entry which is preliminary data.</text>
</comment>
<sequence>MPPGREALSAHSWAGIPLWKGMTIMDFLFEPDHRRIVTRHPNPQPPNPKSKRQGLPAWVVCSALLGTLAACGPTGPAEPEGVQGSLKTQASALGFQISPESPLNPAAVAIAEHDTTVVAAGNGIYLAVWVEGSSAANSLDVLGVRVRASDGVRLDATPIFIGSGSTTQYRPAVAFDGDNFLVVWEQISSYPLVYGARVRASDGAVLDSTPFLISRTNSGGLPLPQFTPAVAFDGTNYLVTWAGYFWEGNSVSQGILGIRVRPSDGTCIEGNSFVISRGEASSPQVAYADADGVYFVAWNRQGIQAARVHAPTGQVMDPVVPLSVAASGAGRPAVAGGSGTTLLVSWKASDNTLSAQEWNAVSGSVVRSWTGLGGTTALSAPAVAHDGSNYWLGWQGQRNGVRQAIVQRLSSGASVPDDAELVLGPVTVSSAIQNLPGSLASVGTGRLLMTYTAHDTAASKSRGQLRQVTEEGTFVSKELAVKPPTSVLPYDAPVGSAAAAGPDISLVVWSEVVGSRPDILGVRVRNSDGARLDATPLRIGTVESSADVYPAVAFDGTNFLVVWSQIGGYPLIYGARVRASDGAVLDSTPFLISNTNSNGQGLPQWNPAVAFDGTNYLVTWDGWYYENGYFTGIQMMRVRPDGTLVDPNSRIIARDGFQARVAGSNGTFLVSWQRNQDVEAARISGASGQVLDTSPISLAATSGAEGYPAVAARSGEFLVTWMAPDTSLWARRISASDGVKLGTADIAIGASALSAPEATFDGQDYRVAWAATRGGAKVLLGTRVSKQGVLEADAERVLSVLRTHPYNRPGIAAWGRGHFLASYEQLTASPNSGPRIYLRLVSDVRPPESCEGQPQLVLNSSPVTTVECGAGRYGDPGAQAFDACGNALDVHAYNTGTDSSGPGPNTAFEGSYTVSYSAWDASGRTVSALRTVNVDDRTAPALQLIGPAFMTHTCGSPWVDPGVQATDACYGDVSPQVWHSGEVNGWAPGTYTVTYSLTDSGGNSATPVTRTVQVANCPW</sequence>
<dbReference type="InterPro" id="IPR032179">
    <property type="entry name" value="Cry22Aa_Ig-like"/>
</dbReference>
<dbReference type="STRING" id="394096.DB31_4554"/>
<protein>
    <recommendedName>
        <fullName evidence="1">Pesticidal crystal protein Cry22Aa Ig-like domain-containing protein</fullName>
    </recommendedName>
</protein>
<organism evidence="2 3">
    <name type="scientific">Hyalangium minutum</name>
    <dbReference type="NCBI Taxonomy" id="394096"/>
    <lineage>
        <taxon>Bacteria</taxon>
        <taxon>Pseudomonadati</taxon>
        <taxon>Myxococcota</taxon>
        <taxon>Myxococcia</taxon>
        <taxon>Myxococcales</taxon>
        <taxon>Cystobacterineae</taxon>
        <taxon>Archangiaceae</taxon>
        <taxon>Hyalangium</taxon>
    </lineage>
</organism>
<reference evidence="2 3" key="1">
    <citation type="submission" date="2014-04" db="EMBL/GenBank/DDBJ databases">
        <title>Genome assembly of Hyalangium minutum DSM 14724.</title>
        <authorList>
            <person name="Sharma G."/>
            <person name="Subramanian S."/>
        </authorList>
    </citation>
    <scope>NUCLEOTIDE SEQUENCE [LARGE SCALE GENOMIC DNA]</scope>
    <source>
        <strain evidence="2 3">DSM 14724</strain>
    </source>
</reference>
<feature type="domain" description="Pesticidal crystal protein Cry22Aa Ig-like" evidence="1">
    <location>
        <begin position="943"/>
        <end position="1014"/>
    </location>
</feature>
<dbReference type="PATRIC" id="fig|394096.3.peg.8286"/>